<proteinExistence type="predicted"/>
<dbReference type="Gene3D" id="3.90.550.10">
    <property type="entry name" value="Spore Coat Polysaccharide Biosynthesis Protein SpsA, Chain A"/>
    <property type="match status" value="1"/>
</dbReference>
<name>A0A3B1CDS7_9ZZZZ</name>
<dbReference type="InterPro" id="IPR050256">
    <property type="entry name" value="Glycosyltransferase_2"/>
</dbReference>
<evidence type="ECO:0000313" key="2">
    <source>
        <dbReference type="EMBL" id="VAX22863.1"/>
    </source>
</evidence>
<dbReference type="PANTHER" id="PTHR48090">
    <property type="entry name" value="UNDECAPRENYL-PHOSPHATE 4-DEOXY-4-FORMAMIDO-L-ARABINOSE TRANSFERASE-RELATED"/>
    <property type="match status" value="1"/>
</dbReference>
<dbReference type="AlphaFoldDB" id="A0A3B1CDS7"/>
<dbReference type="SUPFAM" id="SSF53448">
    <property type="entry name" value="Nucleotide-diphospho-sugar transferases"/>
    <property type="match status" value="1"/>
</dbReference>
<sequence length="242" mass="27435">MKKLVIIPVYNEAKTLKGVLDRIGEHHSGDIVAIDDGSTDGSARILDDYSGIKVISHQKNLGYGQSLIDGFQYAVTRKYDLAVTIDCDEQHEPHLIPMMFGGVCGHDVLSGSRYMDESEKADRAPEDRRRINMMMTKSINQATGFDLTDSFCGFKCYRTSALARLSLDEAGYAQPIQLWIQARHFGLRVKEIAVPRIYKNLDRKFGGGMDNPQLRLKYYRRVMDKEMEKWSMSLSSELTPTI</sequence>
<dbReference type="EMBL" id="UOGA01000232">
    <property type="protein sequence ID" value="VAX22863.1"/>
    <property type="molecule type" value="Genomic_DNA"/>
</dbReference>
<accession>A0A3B1CDS7</accession>
<gene>
    <name evidence="2" type="ORF">MNBD_NITROSPINAE04-695</name>
</gene>
<organism evidence="2">
    <name type="scientific">hydrothermal vent metagenome</name>
    <dbReference type="NCBI Taxonomy" id="652676"/>
    <lineage>
        <taxon>unclassified sequences</taxon>
        <taxon>metagenomes</taxon>
        <taxon>ecological metagenomes</taxon>
    </lineage>
</organism>
<dbReference type="Pfam" id="PF00535">
    <property type="entry name" value="Glycos_transf_2"/>
    <property type="match status" value="1"/>
</dbReference>
<feature type="domain" description="Glycosyltransferase 2-like" evidence="1">
    <location>
        <begin position="5"/>
        <end position="164"/>
    </location>
</feature>
<evidence type="ECO:0000259" key="1">
    <source>
        <dbReference type="Pfam" id="PF00535"/>
    </source>
</evidence>
<reference evidence="2" key="1">
    <citation type="submission" date="2018-06" db="EMBL/GenBank/DDBJ databases">
        <authorList>
            <person name="Zhirakovskaya E."/>
        </authorList>
    </citation>
    <scope>NUCLEOTIDE SEQUENCE</scope>
</reference>
<dbReference type="InterPro" id="IPR001173">
    <property type="entry name" value="Glyco_trans_2-like"/>
</dbReference>
<protein>
    <recommendedName>
        <fullName evidence="1">Glycosyltransferase 2-like domain-containing protein</fullName>
    </recommendedName>
</protein>
<dbReference type="InterPro" id="IPR029044">
    <property type="entry name" value="Nucleotide-diphossugar_trans"/>
</dbReference>
<dbReference type="CDD" id="cd04179">
    <property type="entry name" value="DPM_DPG-synthase_like"/>
    <property type="match status" value="1"/>
</dbReference>